<dbReference type="Pfam" id="PF08327">
    <property type="entry name" value="AHSA1"/>
    <property type="match status" value="2"/>
</dbReference>
<organism evidence="3 4">
    <name type="scientific">Bdellovibrio bacteriovorus</name>
    <dbReference type="NCBI Taxonomy" id="959"/>
    <lineage>
        <taxon>Bacteria</taxon>
        <taxon>Pseudomonadati</taxon>
        <taxon>Bdellovibrionota</taxon>
        <taxon>Bdellovibrionia</taxon>
        <taxon>Bdellovibrionales</taxon>
        <taxon>Pseudobdellovibrionaceae</taxon>
        <taxon>Bdellovibrio</taxon>
    </lineage>
</organism>
<proteinExistence type="inferred from homology"/>
<evidence type="ECO:0000256" key="1">
    <source>
        <dbReference type="ARBA" id="ARBA00006817"/>
    </source>
</evidence>
<reference evidence="3 4" key="1">
    <citation type="submission" date="2016-03" db="EMBL/GenBank/DDBJ databases">
        <authorList>
            <person name="Ploux O."/>
        </authorList>
    </citation>
    <scope>NUCLEOTIDE SEQUENCE [LARGE SCALE GENOMIC DNA]</scope>
    <source>
        <strain evidence="3 4">R0</strain>
    </source>
</reference>
<dbReference type="OrthoDB" id="9800899at2"/>
<dbReference type="PANTHER" id="PTHR36929:SF5">
    <property type="entry name" value="BLR6751 PROTEIN"/>
    <property type="match status" value="1"/>
</dbReference>
<dbReference type="SUPFAM" id="SSF55961">
    <property type="entry name" value="Bet v1-like"/>
    <property type="match status" value="2"/>
</dbReference>
<dbReference type="InterPro" id="IPR013538">
    <property type="entry name" value="ASHA1/2-like_C"/>
</dbReference>
<accession>A0A150WH16</accession>
<keyword evidence="4" id="KW-1185">Reference proteome</keyword>
<feature type="domain" description="Activator of Hsp90 ATPase homologue 1/2-like C-terminal" evidence="2">
    <location>
        <begin position="167"/>
        <end position="314"/>
    </location>
</feature>
<dbReference type="Gene3D" id="3.30.530.20">
    <property type="match status" value="2"/>
</dbReference>
<dbReference type="InterPro" id="IPR023393">
    <property type="entry name" value="START-like_dom_sf"/>
</dbReference>
<sequence>MATKNKPNEIYINRIYDAPVKLVWDAWTDPKKVALWWGPRGFTITTHSKDLKPGGHWAYTMHGPDGTNWENKTIYHEVEKYSRLVYDHGGNDDRPPLFRVTVDFTEIGKNKTKMEMTMALATAEAAAETKKFIKQASGNSTWDRLAEYLEKEASGKENFVINRVFEAPINLMREMWTNPKHFSQWLAPTGFKMEFLRSDIKPGASTFYFMTNGQGVDMYGTAKYLEVSADRIVYTQQFADKDENISRHPMAPTWPETMLTTVQLAEESPTETRVTVTWEIFGEATPAEIATFVKERAGMTQGWTGSFDKLEEYLLKVK</sequence>
<dbReference type="CDD" id="cd08894">
    <property type="entry name" value="SRPBCC_CalC_Aha1-like_1"/>
    <property type="match status" value="1"/>
</dbReference>
<feature type="domain" description="Activator of Hsp90 ATPase homologue 1/2-like C-terminal" evidence="2">
    <location>
        <begin position="17"/>
        <end position="150"/>
    </location>
</feature>
<dbReference type="AlphaFoldDB" id="A0A150WH16"/>
<gene>
    <name evidence="3" type="ORF">AZI86_16255</name>
</gene>
<evidence type="ECO:0000313" key="4">
    <source>
        <dbReference type="Proteomes" id="UP000075320"/>
    </source>
</evidence>
<dbReference type="EMBL" id="LUKE01000005">
    <property type="protein sequence ID" value="KYG62387.1"/>
    <property type="molecule type" value="Genomic_DNA"/>
</dbReference>
<comment type="similarity">
    <text evidence="1">Belongs to the AHA1 family.</text>
</comment>
<protein>
    <recommendedName>
        <fullName evidence="2">Activator of Hsp90 ATPase homologue 1/2-like C-terminal domain-containing protein</fullName>
    </recommendedName>
</protein>
<comment type="caution">
    <text evidence="3">The sequence shown here is derived from an EMBL/GenBank/DDBJ whole genome shotgun (WGS) entry which is preliminary data.</text>
</comment>
<dbReference type="CDD" id="cd07814">
    <property type="entry name" value="SRPBCC_CalC_Aha1-like"/>
    <property type="match status" value="1"/>
</dbReference>
<dbReference type="Proteomes" id="UP000075320">
    <property type="component" value="Unassembled WGS sequence"/>
</dbReference>
<name>A0A150WH16_BDEBC</name>
<evidence type="ECO:0000259" key="2">
    <source>
        <dbReference type="Pfam" id="PF08327"/>
    </source>
</evidence>
<evidence type="ECO:0000313" key="3">
    <source>
        <dbReference type="EMBL" id="KYG62387.1"/>
    </source>
</evidence>
<dbReference type="PANTHER" id="PTHR36929">
    <property type="entry name" value="ATTACHMENT SUBUNIT, PUTATIVE-RELATED"/>
    <property type="match status" value="1"/>
</dbReference>
<dbReference type="RefSeq" id="WP_061836348.1">
    <property type="nucleotide sequence ID" value="NZ_LUKE01000005.1"/>
</dbReference>